<gene>
    <name evidence="1" type="ORF">CPB83DRAFT_908722</name>
</gene>
<evidence type="ECO:0000313" key="1">
    <source>
        <dbReference type="EMBL" id="KAF9526018.1"/>
    </source>
</evidence>
<dbReference type="EMBL" id="MU157876">
    <property type="protein sequence ID" value="KAF9526018.1"/>
    <property type="molecule type" value="Genomic_DNA"/>
</dbReference>
<evidence type="ECO:0008006" key="3">
    <source>
        <dbReference type="Google" id="ProtNLM"/>
    </source>
</evidence>
<reference evidence="1" key="1">
    <citation type="submission" date="2020-11" db="EMBL/GenBank/DDBJ databases">
        <authorList>
            <consortium name="DOE Joint Genome Institute"/>
            <person name="Ahrendt S."/>
            <person name="Riley R."/>
            <person name="Andreopoulos W."/>
            <person name="Labutti K."/>
            <person name="Pangilinan J."/>
            <person name="Ruiz-Duenas F.J."/>
            <person name="Barrasa J.M."/>
            <person name="Sanchez-Garcia M."/>
            <person name="Camarero S."/>
            <person name="Miyauchi S."/>
            <person name="Serrano A."/>
            <person name="Linde D."/>
            <person name="Babiker R."/>
            <person name="Drula E."/>
            <person name="Ayuso-Fernandez I."/>
            <person name="Pacheco R."/>
            <person name="Padilla G."/>
            <person name="Ferreira P."/>
            <person name="Barriuso J."/>
            <person name="Kellner H."/>
            <person name="Castanera R."/>
            <person name="Alfaro M."/>
            <person name="Ramirez L."/>
            <person name="Pisabarro A.G."/>
            <person name="Kuo A."/>
            <person name="Tritt A."/>
            <person name="Lipzen A."/>
            <person name="He G."/>
            <person name="Yan M."/>
            <person name="Ng V."/>
            <person name="Cullen D."/>
            <person name="Martin F."/>
            <person name="Rosso M.-N."/>
            <person name="Henrissat B."/>
            <person name="Hibbett D."/>
            <person name="Martinez A.T."/>
            <person name="Grigoriev I.V."/>
        </authorList>
    </citation>
    <scope>NUCLEOTIDE SEQUENCE</scope>
    <source>
        <strain evidence="1">CBS 506.95</strain>
    </source>
</reference>
<accession>A0A9P6EBT7</accession>
<dbReference type="Proteomes" id="UP000807306">
    <property type="component" value="Unassembled WGS sequence"/>
</dbReference>
<protein>
    <recommendedName>
        <fullName evidence="3">DUF4470 domain-containing protein</fullName>
    </recommendedName>
</protein>
<sequence>MAVEHALQAKEKGNKLFLEKKIESSIKQYKEPSLPVKFERGIVELGDYAGAFHAILRSHALQPDPALVLKLSTRLAKTLSYGLLSGKIHATVIEQNLEAIREIEDNDTSGKGQFWKLWQTTATNLASQVVLAREDRVRLSKMLIYKASPDPKLEYFKFGMDEIMSLSHGWGPRDDHPINFQTMSKEKRGQLAFFLGGAGDGRHVHGTIIGLGEKYSLLTAKQKKDVKVHITVNDIHFVAITCNLLQLLLLDELMNGRDELVRLELEATLVYIYVAWIVPDYVHDRLVAFCKTIKQRLTSEPPKLPSWIHVESDSILPITRALDFWIKNTMGAKELLPHVKHEPPSANTSKLSNFFNSIGRENLTGMQIPVDFDPHADDRQDAEMLVDMPDSVLIEMLGGSNENTRDLMKLKRTSEGKKELVDLISNAVMDNVLRWGMVWESKWYQTVKAFVPHGGLIERGKNPGFEYFKDVATKKGSHKAKMSKLAAEVRNTWKANVTILNGENEEYPDDVLNDLEFIGRIAEFNETHDLKISDIRSEREWPVFAHVMTFFGGVMEVIKVMKNRLKVEIICGEVNSELLKMKLGTDSTRPEKFPRQFTRMWVSNVPDYTQGTLGSALYMLPALQNDIPSAVSANCLLNSGIWKNLDEFYFNYTMLLPRDLDRYLGVHTVTSPDIVMTDIQTLFPTAHPRPLSALPSREELHEWLKRLLLWLVYPGRPKARPSLIIIPFSLVAFTQLLAELNGVGYPSHWISDFLQSVLDGTMQANFTTYIGELPRPVSDLKKVTELHNVRLDPWHAEFETILASTKHALPFALLLPDQFASTPEEIGLFKARPAPNMNFSIFSGLVQINPSVALLFYKDLNLRGIDEFLGKTLPALIDGKTKKPEAGSIYIVTSAEGVDLKIPEVRWRMSKARVAKMKQEKWSMVVWRTDHYVATSYAAPAGQWEIIS</sequence>
<comment type="caution">
    <text evidence="1">The sequence shown here is derived from an EMBL/GenBank/DDBJ whole genome shotgun (WGS) entry which is preliminary data.</text>
</comment>
<dbReference type="AlphaFoldDB" id="A0A9P6EBT7"/>
<keyword evidence="2" id="KW-1185">Reference proteome</keyword>
<organism evidence="1 2">
    <name type="scientific">Crepidotus variabilis</name>
    <dbReference type="NCBI Taxonomy" id="179855"/>
    <lineage>
        <taxon>Eukaryota</taxon>
        <taxon>Fungi</taxon>
        <taxon>Dikarya</taxon>
        <taxon>Basidiomycota</taxon>
        <taxon>Agaricomycotina</taxon>
        <taxon>Agaricomycetes</taxon>
        <taxon>Agaricomycetidae</taxon>
        <taxon>Agaricales</taxon>
        <taxon>Agaricineae</taxon>
        <taxon>Crepidotaceae</taxon>
        <taxon>Crepidotus</taxon>
    </lineage>
</organism>
<name>A0A9P6EBT7_9AGAR</name>
<proteinExistence type="predicted"/>
<dbReference type="OrthoDB" id="2423701at2759"/>
<evidence type="ECO:0000313" key="2">
    <source>
        <dbReference type="Proteomes" id="UP000807306"/>
    </source>
</evidence>